<protein>
    <submittedName>
        <fullName evidence="4">Membrane protein</fullName>
    </submittedName>
</protein>
<keyword evidence="5" id="KW-1185">Reference proteome</keyword>
<dbReference type="Pfam" id="PF01551">
    <property type="entry name" value="Peptidase_M23"/>
    <property type="match status" value="1"/>
</dbReference>
<dbReference type="KEGG" id="caqu:CAQU_03790"/>
<dbReference type="PANTHER" id="PTHR21666:SF270">
    <property type="entry name" value="MUREIN HYDROLASE ACTIVATOR ENVC"/>
    <property type="match status" value="1"/>
</dbReference>
<sequence length="245" mass="25320">MQKQAQRNRAGAHRKTSVSHTTKGRAALLAVATSAVGTAGAAGTAVAHTSVDAAPAHSEATPQYELAADNAAPVIFDQAPQILEIAEFKPVLNLADQLSKAIQYNAERMAADEAARAPQVVKPAEGILTSPFGPRWGTFHSGIDIANSLGTPILAVEDGTVIDAGPASGYGQWVRIKHEDGTITVYGHMETIDVSVGQHVTAGTKIAGMGSRGFSTGVHLHFEVHPGGGSAVDPIPWLAARGISV</sequence>
<evidence type="ECO:0000313" key="4">
    <source>
        <dbReference type="EMBL" id="APT84333.1"/>
    </source>
</evidence>
<keyword evidence="2" id="KW-0732">Signal</keyword>
<feature type="domain" description="M23ase beta-sheet core" evidence="3">
    <location>
        <begin position="139"/>
        <end position="234"/>
    </location>
</feature>
<dbReference type="STRING" id="1431546.CAQU_03790"/>
<dbReference type="EMBL" id="CP009245">
    <property type="protein sequence ID" value="APT84333.1"/>
    <property type="molecule type" value="Genomic_DNA"/>
</dbReference>
<reference evidence="4 5" key="1">
    <citation type="submission" date="2014-08" db="EMBL/GenBank/DDBJ databases">
        <title>Complete genome sequence of Corynebacterium aquilae S-613T(T) (=DSM 44791(T)), isolated from the choana of a healthy golden eagle.</title>
        <authorList>
            <person name="Ruckert C."/>
            <person name="Albersmeier A."/>
            <person name="Winkler A."/>
            <person name="Kalinowski J."/>
        </authorList>
    </citation>
    <scope>NUCLEOTIDE SEQUENCE [LARGE SCALE GENOMIC DNA]</scope>
    <source>
        <strain evidence="4 5">S-613</strain>
    </source>
</reference>
<dbReference type="InterPro" id="IPR016047">
    <property type="entry name" value="M23ase_b-sheet_dom"/>
</dbReference>
<dbReference type="Proteomes" id="UP000185478">
    <property type="component" value="Chromosome"/>
</dbReference>
<feature type="region of interest" description="Disordered" evidence="1">
    <location>
        <begin position="1"/>
        <end position="22"/>
    </location>
</feature>
<evidence type="ECO:0000256" key="1">
    <source>
        <dbReference type="SAM" id="MobiDB-lite"/>
    </source>
</evidence>
<evidence type="ECO:0000259" key="3">
    <source>
        <dbReference type="Pfam" id="PF01551"/>
    </source>
</evidence>
<dbReference type="OrthoDB" id="1099523at2"/>
<dbReference type="Gene3D" id="2.70.70.10">
    <property type="entry name" value="Glucose Permease (Domain IIA)"/>
    <property type="match status" value="1"/>
</dbReference>
<proteinExistence type="predicted"/>
<dbReference type="AlphaFoldDB" id="A0A1L7CEY2"/>
<dbReference type="InterPro" id="IPR011055">
    <property type="entry name" value="Dup_hybrid_motif"/>
</dbReference>
<evidence type="ECO:0000256" key="2">
    <source>
        <dbReference type="SAM" id="SignalP"/>
    </source>
</evidence>
<dbReference type="CDD" id="cd12797">
    <property type="entry name" value="M23_peptidase"/>
    <property type="match status" value="1"/>
</dbReference>
<dbReference type="PANTHER" id="PTHR21666">
    <property type="entry name" value="PEPTIDASE-RELATED"/>
    <property type="match status" value="1"/>
</dbReference>
<evidence type="ECO:0000313" key="5">
    <source>
        <dbReference type="Proteomes" id="UP000185478"/>
    </source>
</evidence>
<dbReference type="InterPro" id="IPR050570">
    <property type="entry name" value="Cell_wall_metabolism_enzyme"/>
</dbReference>
<dbReference type="RefSeq" id="WP_075725332.1">
    <property type="nucleotide sequence ID" value="NZ_CP009245.1"/>
</dbReference>
<dbReference type="GO" id="GO:0004222">
    <property type="term" value="F:metalloendopeptidase activity"/>
    <property type="evidence" value="ECO:0007669"/>
    <property type="project" value="TreeGrafter"/>
</dbReference>
<organism evidence="4 5">
    <name type="scientific">Corynebacterium aquilae DSM 44791</name>
    <dbReference type="NCBI Taxonomy" id="1431546"/>
    <lineage>
        <taxon>Bacteria</taxon>
        <taxon>Bacillati</taxon>
        <taxon>Actinomycetota</taxon>
        <taxon>Actinomycetes</taxon>
        <taxon>Mycobacteriales</taxon>
        <taxon>Corynebacteriaceae</taxon>
        <taxon>Corynebacterium</taxon>
    </lineage>
</organism>
<feature type="signal peptide" evidence="2">
    <location>
        <begin position="1"/>
        <end position="41"/>
    </location>
</feature>
<name>A0A1L7CEY2_9CORY</name>
<accession>A0A1L7CEY2</accession>
<feature type="chain" id="PRO_5012431006" evidence="2">
    <location>
        <begin position="42"/>
        <end position="245"/>
    </location>
</feature>
<dbReference type="SUPFAM" id="SSF51261">
    <property type="entry name" value="Duplicated hybrid motif"/>
    <property type="match status" value="1"/>
</dbReference>
<gene>
    <name evidence="4" type="ORF">CAQU_03790</name>
</gene>